<dbReference type="EMBL" id="CP100595">
    <property type="protein sequence ID" value="UTJ06281.1"/>
    <property type="molecule type" value="Genomic_DNA"/>
</dbReference>
<accession>A0ABY5E6A0</accession>
<dbReference type="Proteomes" id="UP001060012">
    <property type="component" value="Chromosome"/>
</dbReference>
<dbReference type="RefSeq" id="WP_254576461.1">
    <property type="nucleotide sequence ID" value="NZ_CP100595.1"/>
</dbReference>
<protein>
    <submittedName>
        <fullName evidence="2">Uncharacterized protein</fullName>
    </submittedName>
</protein>
<reference evidence="2" key="1">
    <citation type="submission" date="2022-07" db="EMBL/GenBank/DDBJ databases">
        <title>Arcobacter roscoffensis sp. nov., a marine bacterium isolated from coastal seawater collected from Roscoff, France.</title>
        <authorList>
            <person name="Pascual J."/>
            <person name="Lepeaux C."/>
            <person name="Methner A."/>
            <person name="Overmann J."/>
        </authorList>
    </citation>
    <scope>NUCLEOTIDE SEQUENCE</scope>
    <source>
        <strain evidence="2">ARW1-2F2</strain>
    </source>
</reference>
<sequence>MQVSNTSYVNYNQVNQTLKNEKSSSNSFSTDLENQKSTENTQSSGKYINYMKQFNHFSKLSSEDREVFLKILEDDKITLAEMDSLSYEQAEKFEYIAFPQGSLTKEQLSNVPIVSMPNQIPDMLFATRTTNDKTFNKALYETAREISNDNFRSTVFGEVKVNLSQAHFGFEILSSFNAGAEVKNLWQDDVDSMNIDFDKFLNDVINLHEKAISNSKTHPAVIQQHQESLDGYNIIKKHYYNIKNEVSSYA</sequence>
<evidence type="ECO:0000313" key="2">
    <source>
        <dbReference type="EMBL" id="UTJ06281.1"/>
    </source>
</evidence>
<evidence type="ECO:0000256" key="1">
    <source>
        <dbReference type="SAM" id="MobiDB-lite"/>
    </source>
</evidence>
<evidence type="ECO:0000313" key="3">
    <source>
        <dbReference type="Proteomes" id="UP001060012"/>
    </source>
</evidence>
<name>A0ABY5E6A0_9BACT</name>
<keyword evidence="3" id="KW-1185">Reference proteome</keyword>
<gene>
    <name evidence="2" type="ORF">NJU99_13650</name>
</gene>
<feature type="region of interest" description="Disordered" evidence="1">
    <location>
        <begin position="19"/>
        <end position="44"/>
    </location>
</feature>
<proteinExistence type="predicted"/>
<organism evidence="2 3">
    <name type="scientific">Arcobacter roscoffensis</name>
    <dbReference type="NCBI Taxonomy" id="2961520"/>
    <lineage>
        <taxon>Bacteria</taxon>
        <taxon>Pseudomonadati</taxon>
        <taxon>Campylobacterota</taxon>
        <taxon>Epsilonproteobacteria</taxon>
        <taxon>Campylobacterales</taxon>
        <taxon>Arcobacteraceae</taxon>
        <taxon>Arcobacter</taxon>
    </lineage>
</organism>